<dbReference type="AlphaFoldDB" id="Q0FXH8"/>
<dbReference type="RefSeq" id="WP_007065505.1">
    <property type="nucleotide sequence ID" value="NZ_DS022272.1"/>
</dbReference>
<evidence type="ECO:0000313" key="1">
    <source>
        <dbReference type="EMBL" id="EAU39672.1"/>
    </source>
</evidence>
<dbReference type="EMBL" id="AATP01000014">
    <property type="protein sequence ID" value="EAU39672.1"/>
    <property type="molecule type" value="Genomic_DNA"/>
</dbReference>
<dbReference type="Proteomes" id="UP000004310">
    <property type="component" value="Unassembled WGS sequence"/>
</dbReference>
<comment type="caution">
    <text evidence="1">The sequence shown here is derived from an EMBL/GenBank/DDBJ whole genome shotgun (WGS) entry which is preliminary data.</text>
</comment>
<proteinExistence type="predicted"/>
<keyword evidence="2" id="KW-1185">Reference proteome</keyword>
<organism evidence="1 2">
    <name type="scientific">Fulvimarina pelagi HTCC2506</name>
    <dbReference type="NCBI Taxonomy" id="314231"/>
    <lineage>
        <taxon>Bacteria</taxon>
        <taxon>Pseudomonadati</taxon>
        <taxon>Pseudomonadota</taxon>
        <taxon>Alphaproteobacteria</taxon>
        <taxon>Hyphomicrobiales</taxon>
        <taxon>Aurantimonadaceae</taxon>
        <taxon>Fulvimarina</taxon>
    </lineage>
</organism>
<sequence>MNHDWLEKIGDQYLVRPTETVVLPGRTARTPIKTDESMVPFVLHEELVRIGVVDLMQDRKFLFLESMSTGDPAAALSKRAN</sequence>
<reference evidence="1 2" key="1">
    <citation type="journal article" date="2010" name="J. Bacteriol.">
        <title>Genome sequence of Fulvimarina pelagi HTCC2506T, a Mn(II)-oxidizing alphaproteobacterium possessing an aerobic anoxygenic photosynthetic gene cluster and Xanthorhodopsin.</title>
        <authorList>
            <person name="Kang I."/>
            <person name="Oh H.M."/>
            <person name="Lim S.I."/>
            <person name="Ferriera S."/>
            <person name="Giovannoni S.J."/>
            <person name="Cho J.C."/>
        </authorList>
    </citation>
    <scope>NUCLEOTIDE SEQUENCE [LARGE SCALE GENOMIC DNA]</scope>
    <source>
        <strain evidence="1 2">HTCC2506</strain>
    </source>
</reference>
<evidence type="ECO:0000313" key="2">
    <source>
        <dbReference type="Proteomes" id="UP000004310"/>
    </source>
</evidence>
<dbReference type="HOGENOM" id="CLU_2568912_0_0_5"/>
<name>Q0FXH8_9HYPH</name>
<protein>
    <submittedName>
        <fullName evidence="1">Uncharacterized protein</fullName>
    </submittedName>
</protein>
<gene>
    <name evidence="1" type="ORF">FP2506_01783</name>
</gene>
<accession>Q0FXH8</accession>